<keyword evidence="11" id="KW-1185">Reference proteome</keyword>
<dbReference type="AlphaFoldDB" id="A0A0H3F766"/>
<keyword evidence="6" id="KW-0143">Chaperone</keyword>
<dbReference type="HOGENOM" id="CLU_152585_0_0_6"/>
<evidence type="ECO:0000256" key="4">
    <source>
        <dbReference type="ARBA" id="ARBA00022729"/>
    </source>
</evidence>
<dbReference type="InterPro" id="IPR014491">
    <property type="entry name" value="Curli_production_prot_CsgC"/>
</dbReference>
<dbReference type="EMBL" id="CP002505">
    <property type="protein sequence ID" value="ADW72769.1"/>
    <property type="molecule type" value="Genomic_DNA"/>
</dbReference>
<dbReference type="InterPro" id="IPR047726">
    <property type="entry name" value="CsgH_dom"/>
</dbReference>
<comment type="similarity">
    <text evidence="2">Belongs to the CsgC/AgfC family.</text>
</comment>
<dbReference type="EMBL" id="JBHUCJ010000014">
    <property type="protein sequence ID" value="MFD3223516.1"/>
    <property type="molecule type" value="Genomic_DNA"/>
</dbReference>
<evidence type="ECO:0000313" key="11">
    <source>
        <dbReference type="Proteomes" id="UP001598201"/>
    </source>
</evidence>
<comment type="subcellular location">
    <subcellularLocation>
        <location evidence="1">Periplasm</location>
    </subcellularLocation>
</comment>
<evidence type="ECO:0000256" key="1">
    <source>
        <dbReference type="ARBA" id="ARBA00004418"/>
    </source>
</evidence>
<reference evidence="10" key="1">
    <citation type="submission" date="2011-01" db="EMBL/GenBank/DDBJ databases">
        <title>Complete sequence of chromosome of Rahnella sp. Y9602.</title>
        <authorList>
            <consortium name="US DOE Joint Genome Institute"/>
            <person name="Lucas S."/>
            <person name="Copeland A."/>
            <person name="Lapidus A."/>
            <person name="Cheng J.-F."/>
            <person name="Goodwin L."/>
            <person name="Pitluck S."/>
            <person name="Lu M."/>
            <person name="Detter J.C."/>
            <person name="Han C."/>
            <person name="Tapia R."/>
            <person name="Land M."/>
            <person name="Hauser L."/>
            <person name="Kyrpides N."/>
            <person name="Ivanova N."/>
            <person name="Ovchinnikova G."/>
            <person name="Pagani I."/>
            <person name="Sobecky P.A."/>
            <person name="Martinez R.J."/>
            <person name="Woyke T."/>
        </authorList>
    </citation>
    <scope>NUCLEOTIDE SEQUENCE [LARGE SCALE GENOMIC DNA]</scope>
    <source>
        <strain evidence="10">Y9602</strain>
    </source>
</reference>
<dbReference type="GeneID" id="95418143"/>
<proteinExistence type="inferred from homology"/>
<dbReference type="Proteomes" id="UP001598201">
    <property type="component" value="Unassembled WGS sequence"/>
</dbReference>
<organism evidence="8 10">
    <name type="scientific">Rahnella sp. (strain Y9602)</name>
    <dbReference type="NCBI Taxonomy" id="2703885"/>
    <lineage>
        <taxon>Bacteria</taxon>
        <taxon>Pseudomonadati</taxon>
        <taxon>Pseudomonadota</taxon>
        <taxon>Gammaproteobacteria</taxon>
        <taxon>Enterobacterales</taxon>
        <taxon>Yersiniaceae</taxon>
        <taxon>Rahnella</taxon>
    </lineage>
</organism>
<evidence type="ECO:0000256" key="2">
    <source>
        <dbReference type="ARBA" id="ARBA00006329"/>
    </source>
</evidence>
<evidence type="ECO:0000256" key="5">
    <source>
        <dbReference type="ARBA" id="ARBA00022764"/>
    </source>
</evidence>
<evidence type="ECO:0000256" key="7">
    <source>
        <dbReference type="SAM" id="MobiDB-lite"/>
    </source>
</evidence>
<gene>
    <name evidence="9" type="primary">csgC</name>
    <name evidence="8" type="ordered locus">Rahaq_1146</name>
    <name evidence="9" type="ORF">ACFPK4_08210</name>
</gene>
<protein>
    <recommendedName>
        <fullName evidence="3">Curli assembly protein CsgC</fullName>
    </recommendedName>
</protein>
<evidence type="ECO:0000256" key="6">
    <source>
        <dbReference type="ARBA" id="ARBA00023186"/>
    </source>
</evidence>
<name>A0A0H3F766_RAHSY</name>
<reference evidence="9 11" key="3">
    <citation type="submission" date="2024-09" db="EMBL/GenBank/DDBJ databases">
        <title>Genomes of Rahnella.</title>
        <authorList>
            <person name="Mnguni F.C."/>
            <person name="Shin G.Y."/>
            <person name="Coutinho T."/>
        </authorList>
    </citation>
    <scope>NUCLEOTIDE SEQUENCE [LARGE SCALE GENOMIC DNA]</scope>
    <source>
        <strain evidence="9 11">20WA0057</strain>
    </source>
</reference>
<feature type="region of interest" description="Disordered" evidence="7">
    <location>
        <begin position="50"/>
        <end position="70"/>
    </location>
</feature>
<accession>A0A0H3F766</accession>
<dbReference type="GO" id="GO:0042597">
    <property type="term" value="C:periplasmic space"/>
    <property type="evidence" value="ECO:0007669"/>
    <property type="project" value="UniProtKB-SubCell"/>
</dbReference>
<keyword evidence="5" id="KW-0574">Periplasm</keyword>
<dbReference type="Gene3D" id="2.60.40.2420">
    <property type="match status" value="1"/>
</dbReference>
<dbReference type="OrthoDB" id="6629380at2"/>
<dbReference type="Pfam" id="PF10610">
    <property type="entry name" value="Tafi-CsgC"/>
    <property type="match status" value="1"/>
</dbReference>
<evidence type="ECO:0000256" key="3">
    <source>
        <dbReference type="ARBA" id="ARBA00017442"/>
    </source>
</evidence>
<dbReference type="NCBIfam" id="NF041112">
    <property type="entry name" value="chap_CsgH_alph"/>
    <property type="match status" value="1"/>
</dbReference>
<sequence>MHLLLIAAVMSNQLWFDTHNEAQNYVITPMVSLTKACSCQVAVSVLQESTAGTSTSRQSHNVNLSANQPQPLGQMRFAVQPGGKTQIMITITDGDKLRLEKQLTLPNDA</sequence>
<evidence type="ECO:0000313" key="10">
    <source>
        <dbReference type="Proteomes" id="UP000007257"/>
    </source>
</evidence>
<keyword evidence="4" id="KW-0732">Signal</keyword>
<dbReference type="RefSeq" id="WP_013574474.1">
    <property type="nucleotide sequence ID" value="NC_015061.1"/>
</dbReference>
<dbReference type="InterPro" id="IPR053722">
    <property type="entry name" value="Curli_assembly_CsgC/AgfC"/>
</dbReference>
<dbReference type="NCBIfam" id="NF007507">
    <property type="entry name" value="PRK10102.1"/>
    <property type="match status" value="1"/>
</dbReference>
<evidence type="ECO:0000313" key="9">
    <source>
        <dbReference type="EMBL" id="MFD3223516.1"/>
    </source>
</evidence>
<evidence type="ECO:0000313" key="8">
    <source>
        <dbReference type="EMBL" id="ADW72769.1"/>
    </source>
</evidence>
<dbReference type="eggNOG" id="ENOG5032UJP">
    <property type="taxonomic scope" value="Bacteria"/>
</dbReference>
<reference evidence="8 10" key="2">
    <citation type="journal article" date="2012" name="J. Bacteriol.">
        <title>Complete Genome Sequence of Rahnella sp. Strain Y9602, a Gammaproteobacterium Isolate from Metal- and Radionuclide-Contaminated Soil.</title>
        <authorList>
            <person name="Martinez R.J."/>
            <person name="Bruce D."/>
            <person name="Detter C."/>
            <person name="Goodwin L.A."/>
            <person name="Han J."/>
            <person name="Han C.S."/>
            <person name="Held B."/>
            <person name="Land M.L."/>
            <person name="Mikhailova N."/>
            <person name="Nolan M."/>
            <person name="Pennacchio L."/>
            <person name="Pitluck S."/>
            <person name="Tapia R."/>
            <person name="Woyke T."/>
            <person name="Sobecky P.A."/>
        </authorList>
    </citation>
    <scope>NUCLEOTIDE SEQUENCE [LARGE SCALE GENOMIC DNA]</scope>
    <source>
        <strain evidence="8 10">Y9602</strain>
    </source>
</reference>
<dbReference type="Proteomes" id="UP000007257">
    <property type="component" value="Chromosome"/>
</dbReference>
<dbReference type="KEGG" id="rah:Rahaq_1146"/>